<comment type="subcellular location">
    <subcellularLocation>
        <location evidence="1 13">Cytoplasm</location>
    </subcellularLocation>
</comment>
<proteinExistence type="inferred from homology"/>
<dbReference type="EC" id="6.1.1.16" evidence="13"/>
<keyword evidence="8 13" id="KW-0862">Zinc</keyword>
<evidence type="ECO:0000256" key="2">
    <source>
        <dbReference type="ARBA" id="ARBA00005594"/>
    </source>
</evidence>
<dbReference type="GO" id="GO:0006423">
    <property type="term" value="P:cysteinyl-tRNA aminoacylation"/>
    <property type="evidence" value="ECO:0007669"/>
    <property type="project" value="UniProtKB-UniRule"/>
</dbReference>
<feature type="short sequence motif" description="'HIGH' region" evidence="13">
    <location>
        <begin position="30"/>
        <end position="40"/>
    </location>
</feature>
<dbReference type="PANTHER" id="PTHR10890">
    <property type="entry name" value="CYSTEINYL-TRNA SYNTHETASE"/>
    <property type="match status" value="1"/>
</dbReference>
<evidence type="ECO:0000313" key="15">
    <source>
        <dbReference type="EMBL" id="OQB73751.1"/>
    </source>
</evidence>
<keyword evidence="4 13" id="KW-0963">Cytoplasm</keyword>
<keyword evidence="7 13" id="KW-0547">Nucleotide-binding</keyword>
<keyword evidence="11 13" id="KW-0030">Aminoacyl-tRNA synthetase</keyword>
<keyword evidence="9 13" id="KW-0067">ATP-binding</keyword>
<dbReference type="InterPro" id="IPR015273">
    <property type="entry name" value="Cys-tRNA-synt_Ia_DALR"/>
</dbReference>
<dbReference type="PANTHER" id="PTHR10890:SF3">
    <property type="entry name" value="CYSTEINE--TRNA LIGASE, CYTOPLASMIC"/>
    <property type="match status" value="1"/>
</dbReference>
<evidence type="ECO:0000256" key="13">
    <source>
        <dbReference type="HAMAP-Rule" id="MF_00041"/>
    </source>
</evidence>
<evidence type="ECO:0000256" key="11">
    <source>
        <dbReference type="ARBA" id="ARBA00023146"/>
    </source>
</evidence>
<dbReference type="InterPro" id="IPR032678">
    <property type="entry name" value="tRNA-synt_1_cat_dom"/>
</dbReference>
<dbReference type="Pfam" id="PF01406">
    <property type="entry name" value="tRNA-synt_1e"/>
    <property type="match status" value="1"/>
</dbReference>
<dbReference type="InterPro" id="IPR015803">
    <property type="entry name" value="Cys-tRNA-ligase"/>
</dbReference>
<feature type="short sequence motif" description="'KMSKS' region" evidence="13">
    <location>
        <begin position="265"/>
        <end position="269"/>
    </location>
</feature>
<protein>
    <recommendedName>
        <fullName evidence="13">Cysteine--tRNA ligase</fullName>
        <ecNumber evidence="13">6.1.1.16</ecNumber>
    </recommendedName>
    <alternativeName>
        <fullName evidence="13">Cysteinyl-tRNA synthetase</fullName>
        <shortName evidence="13">CysRS</shortName>
    </alternativeName>
</protein>
<feature type="binding site" evidence="13">
    <location>
        <position position="268"/>
    </location>
    <ligand>
        <name>ATP</name>
        <dbReference type="ChEBI" id="CHEBI:30616"/>
    </ligand>
</feature>
<dbReference type="Proteomes" id="UP000485562">
    <property type="component" value="Unassembled WGS sequence"/>
</dbReference>
<reference evidence="15" key="1">
    <citation type="submission" date="2017-02" db="EMBL/GenBank/DDBJ databases">
        <title>Delving into the versatile metabolic prowess of the omnipresent phylum Bacteroidetes.</title>
        <authorList>
            <person name="Nobu M.K."/>
            <person name="Mei R."/>
            <person name="Narihiro T."/>
            <person name="Kuroda K."/>
            <person name="Liu W.-T."/>
        </authorList>
    </citation>
    <scope>NUCLEOTIDE SEQUENCE</scope>
    <source>
        <strain evidence="15">ADurb.Bin131</strain>
    </source>
</reference>
<evidence type="ECO:0000259" key="14">
    <source>
        <dbReference type="SMART" id="SM00840"/>
    </source>
</evidence>
<dbReference type="GO" id="GO:0004817">
    <property type="term" value="F:cysteine-tRNA ligase activity"/>
    <property type="evidence" value="ECO:0007669"/>
    <property type="project" value="UniProtKB-UniRule"/>
</dbReference>
<keyword evidence="6 13" id="KW-0479">Metal-binding</keyword>
<dbReference type="SUPFAM" id="SSF47323">
    <property type="entry name" value="Anticodon-binding domain of a subclass of class I aminoacyl-tRNA synthetases"/>
    <property type="match status" value="1"/>
</dbReference>
<evidence type="ECO:0000256" key="4">
    <source>
        <dbReference type="ARBA" id="ARBA00022490"/>
    </source>
</evidence>
<accession>A0A1V6CA21</accession>
<feature type="binding site" evidence="13">
    <location>
        <position position="237"/>
    </location>
    <ligand>
        <name>Zn(2+)</name>
        <dbReference type="ChEBI" id="CHEBI:29105"/>
    </ligand>
</feature>
<comment type="cofactor">
    <cofactor evidence="13">
        <name>Zn(2+)</name>
        <dbReference type="ChEBI" id="CHEBI:29105"/>
    </cofactor>
    <text evidence="13">Binds 1 zinc ion per subunit.</text>
</comment>
<dbReference type="CDD" id="cd00672">
    <property type="entry name" value="CysRS_core"/>
    <property type="match status" value="1"/>
</dbReference>
<sequence>MIVVFNTLSRKKEQIIPVQDKQIKMYTCGPTVYDYAHIGNFRAYVFEDILHRFLEYAGYHVIRVMNITDVDDKTIAGAVRENLSLNQYTQKYIDGFFQDMESLKLKKATYFPRATQHIPEMVELIKKLLAKGHAYEKAGSIYFRISSFPDYGKLSHYNFEQILSSQTDEDEYEKEQAQDFVLWKGSKDEPFFWETDIGKGRPGWHIECSAMSMKYLGETFDIHTGGIDNIFPHHENEIAQSEAATGKKFVNYWLHCAHLLVNGEKMSKSKGNFYTLRDLLGKGYNPIAIRYLLMTTHYRDPLNFTEKSLRQAENTVSHLQAFYQRVCFALKKPGMENKEIEIFIDSASKGFYDAMSDDLNISAAMSEIFKFISNINDFFEKDMISAMDAKKITKFLKKVNEVIEIIEPDIEELSEDKISLIKEREKARKEKDFKKADEIRSYLSTQGILLEDTKYGTRWIRK</sequence>
<dbReference type="AlphaFoldDB" id="A0A1V6CA21"/>
<dbReference type="InterPro" id="IPR009080">
    <property type="entry name" value="tRNAsynth_Ia_anticodon-bd"/>
</dbReference>
<dbReference type="InterPro" id="IPR014729">
    <property type="entry name" value="Rossmann-like_a/b/a_fold"/>
</dbReference>
<feature type="domain" description="Cysteinyl-tRNA synthetase class Ia DALR" evidence="14">
    <location>
        <begin position="350"/>
        <end position="414"/>
    </location>
</feature>
<organism evidence="15">
    <name type="scientific">candidate division TA06 bacterium ADurb.Bin131</name>
    <dbReference type="NCBI Taxonomy" id="1852827"/>
    <lineage>
        <taxon>Bacteria</taxon>
        <taxon>Bacteria division TA06</taxon>
    </lineage>
</organism>
<dbReference type="SMART" id="SM00840">
    <property type="entry name" value="DALR_2"/>
    <property type="match status" value="1"/>
</dbReference>
<evidence type="ECO:0000256" key="3">
    <source>
        <dbReference type="ARBA" id="ARBA00011245"/>
    </source>
</evidence>
<dbReference type="SUPFAM" id="SSF52374">
    <property type="entry name" value="Nucleotidylyl transferase"/>
    <property type="match status" value="1"/>
</dbReference>
<dbReference type="Gene3D" id="3.40.50.620">
    <property type="entry name" value="HUPs"/>
    <property type="match status" value="1"/>
</dbReference>
<evidence type="ECO:0000256" key="5">
    <source>
        <dbReference type="ARBA" id="ARBA00022598"/>
    </source>
</evidence>
<dbReference type="InterPro" id="IPR056411">
    <property type="entry name" value="CysS_C"/>
</dbReference>
<evidence type="ECO:0000256" key="1">
    <source>
        <dbReference type="ARBA" id="ARBA00004496"/>
    </source>
</evidence>
<evidence type="ECO:0000256" key="9">
    <source>
        <dbReference type="ARBA" id="ARBA00022840"/>
    </source>
</evidence>
<evidence type="ECO:0000256" key="10">
    <source>
        <dbReference type="ARBA" id="ARBA00022917"/>
    </source>
</evidence>
<comment type="catalytic activity">
    <reaction evidence="12 13">
        <text>tRNA(Cys) + L-cysteine + ATP = L-cysteinyl-tRNA(Cys) + AMP + diphosphate</text>
        <dbReference type="Rhea" id="RHEA:17773"/>
        <dbReference type="Rhea" id="RHEA-COMP:9661"/>
        <dbReference type="Rhea" id="RHEA-COMP:9679"/>
        <dbReference type="ChEBI" id="CHEBI:30616"/>
        <dbReference type="ChEBI" id="CHEBI:33019"/>
        <dbReference type="ChEBI" id="CHEBI:35235"/>
        <dbReference type="ChEBI" id="CHEBI:78442"/>
        <dbReference type="ChEBI" id="CHEBI:78517"/>
        <dbReference type="ChEBI" id="CHEBI:456215"/>
        <dbReference type="EC" id="6.1.1.16"/>
    </reaction>
</comment>
<dbReference type="FunFam" id="3.40.50.620:FF:000130">
    <property type="entry name" value="Cysteine--tRNA ligase"/>
    <property type="match status" value="1"/>
</dbReference>
<dbReference type="Gene3D" id="1.20.120.1910">
    <property type="entry name" value="Cysteine-tRNA ligase, C-terminal anti-codon recognition domain"/>
    <property type="match status" value="1"/>
</dbReference>
<dbReference type="InterPro" id="IPR024909">
    <property type="entry name" value="Cys-tRNA/MSH_ligase"/>
</dbReference>
<dbReference type="HAMAP" id="MF_00041">
    <property type="entry name" value="Cys_tRNA_synth"/>
    <property type="match status" value="1"/>
</dbReference>
<dbReference type="EMBL" id="MWDQ01000066">
    <property type="protein sequence ID" value="OQB73751.1"/>
    <property type="molecule type" value="Genomic_DNA"/>
</dbReference>
<feature type="binding site" evidence="13">
    <location>
        <position position="233"/>
    </location>
    <ligand>
        <name>Zn(2+)</name>
        <dbReference type="ChEBI" id="CHEBI:29105"/>
    </ligand>
</feature>
<name>A0A1V6CA21_UNCT6</name>
<evidence type="ECO:0000256" key="6">
    <source>
        <dbReference type="ARBA" id="ARBA00022723"/>
    </source>
</evidence>
<dbReference type="PRINTS" id="PR00983">
    <property type="entry name" value="TRNASYNTHCYS"/>
</dbReference>
<dbReference type="GO" id="GO:0008270">
    <property type="term" value="F:zinc ion binding"/>
    <property type="evidence" value="ECO:0007669"/>
    <property type="project" value="UniProtKB-UniRule"/>
</dbReference>
<dbReference type="Pfam" id="PF09190">
    <property type="entry name" value="DALR_2"/>
    <property type="match status" value="1"/>
</dbReference>
<dbReference type="Pfam" id="PF23493">
    <property type="entry name" value="CysS_C"/>
    <property type="match status" value="1"/>
</dbReference>
<dbReference type="GO" id="GO:0005524">
    <property type="term" value="F:ATP binding"/>
    <property type="evidence" value="ECO:0007669"/>
    <property type="project" value="UniProtKB-UniRule"/>
</dbReference>
<evidence type="ECO:0000256" key="7">
    <source>
        <dbReference type="ARBA" id="ARBA00022741"/>
    </source>
</evidence>
<comment type="similarity">
    <text evidence="2 13">Belongs to the class-I aminoacyl-tRNA synthetase family.</text>
</comment>
<comment type="caution">
    <text evidence="15">The sequence shown here is derived from an EMBL/GenBank/DDBJ whole genome shotgun (WGS) entry which is preliminary data.</text>
</comment>
<evidence type="ECO:0000256" key="8">
    <source>
        <dbReference type="ARBA" id="ARBA00022833"/>
    </source>
</evidence>
<gene>
    <name evidence="13 15" type="primary">cysS</name>
    <name evidence="15" type="ORF">BWX89_00798</name>
</gene>
<dbReference type="GO" id="GO:0005829">
    <property type="term" value="C:cytosol"/>
    <property type="evidence" value="ECO:0007669"/>
    <property type="project" value="TreeGrafter"/>
</dbReference>
<feature type="binding site" evidence="13">
    <location>
        <position position="208"/>
    </location>
    <ligand>
        <name>Zn(2+)</name>
        <dbReference type="ChEBI" id="CHEBI:29105"/>
    </ligand>
</feature>
<comment type="subunit">
    <text evidence="3 13">Monomer.</text>
</comment>
<evidence type="ECO:0000256" key="12">
    <source>
        <dbReference type="ARBA" id="ARBA00047398"/>
    </source>
</evidence>
<dbReference type="NCBIfam" id="TIGR00435">
    <property type="entry name" value="cysS"/>
    <property type="match status" value="1"/>
</dbReference>
<keyword evidence="10 13" id="KW-0648">Protein biosynthesis</keyword>
<feature type="binding site" evidence="13">
    <location>
        <position position="28"/>
    </location>
    <ligand>
        <name>Zn(2+)</name>
        <dbReference type="ChEBI" id="CHEBI:29105"/>
    </ligand>
</feature>
<keyword evidence="5 13" id="KW-0436">Ligase</keyword>